<evidence type="ECO:0000256" key="1">
    <source>
        <dbReference type="ARBA" id="ARBA00022450"/>
    </source>
</evidence>
<dbReference type="InterPro" id="IPR036291">
    <property type="entry name" value="NAD(P)-bd_dom_sf"/>
</dbReference>
<feature type="transmembrane region" description="Helical" evidence="4">
    <location>
        <begin position="239"/>
        <end position="261"/>
    </location>
</feature>
<proteinExistence type="predicted"/>
<evidence type="ECO:0000313" key="7">
    <source>
        <dbReference type="Proteomes" id="UP001338125"/>
    </source>
</evidence>
<reference evidence="6 7" key="1">
    <citation type="submission" date="2024-01" db="EMBL/GenBank/DDBJ databases">
        <title>Complete genome of Cladobotryum mycophilum ATHUM6906.</title>
        <authorList>
            <person name="Christinaki A.C."/>
            <person name="Myridakis A.I."/>
            <person name="Kouvelis V.N."/>
        </authorList>
    </citation>
    <scope>NUCLEOTIDE SEQUENCE [LARGE SCALE GENOMIC DNA]</scope>
    <source>
        <strain evidence="6 7">ATHUM6906</strain>
    </source>
</reference>
<dbReference type="SUPFAM" id="SSF47336">
    <property type="entry name" value="ACP-like"/>
    <property type="match status" value="1"/>
</dbReference>
<dbReference type="InterPro" id="IPR000873">
    <property type="entry name" value="AMP-dep_synth/lig_dom"/>
</dbReference>
<dbReference type="InterPro" id="IPR013120">
    <property type="entry name" value="FAR_NAD-bd"/>
</dbReference>
<name>A0ABR0SHM6_9HYPO</name>
<dbReference type="Gene3D" id="1.10.1200.10">
    <property type="entry name" value="ACP-like"/>
    <property type="match status" value="1"/>
</dbReference>
<dbReference type="Pfam" id="PF23562">
    <property type="entry name" value="AMP-binding_C_3"/>
    <property type="match status" value="1"/>
</dbReference>
<dbReference type="Gene3D" id="3.40.50.12780">
    <property type="entry name" value="N-terminal domain of ligase-like"/>
    <property type="match status" value="1"/>
</dbReference>
<keyword evidence="7" id="KW-1185">Reference proteome</keyword>
<dbReference type="SMART" id="SM00823">
    <property type="entry name" value="PKS_PP"/>
    <property type="match status" value="1"/>
</dbReference>
<evidence type="ECO:0000256" key="3">
    <source>
        <dbReference type="ARBA" id="ARBA00022857"/>
    </source>
</evidence>
<dbReference type="SUPFAM" id="SSF56801">
    <property type="entry name" value="Acetyl-CoA synthetase-like"/>
    <property type="match status" value="1"/>
</dbReference>
<dbReference type="InterPro" id="IPR006162">
    <property type="entry name" value="Ppantetheine_attach_site"/>
</dbReference>
<dbReference type="PANTHER" id="PTHR43439">
    <property type="entry name" value="PHENYLACETATE-COENZYME A LIGASE"/>
    <property type="match status" value="1"/>
</dbReference>
<dbReference type="InterPro" id="IPR036736">
    <property type="entry name" value="ACP-like_sf"/>
</dbReference>
<dbReference type="InterPro" id="IPR009081">
    <property type="entry name" value="PP-bd_ACP"/>
</dbReference>
<evidence type="ECO:0000256" key="2">
    <source>
        <dbReference type="ARBA" id="ARBA00022553"/>
    </source>
</evidence>
<gene>
    <name evidence="6" type="ORF">PT974_09617</name>
</gene>
<dbReference type="InterPro" id="IPR020806">
    <property type="entry name" value="PKS_PP-bd"/>
</dbReference>
<dbReference type="EMBL" id="JAVFKD010000014">
    <property type="protein sequence ID" value="KAK5991336.1"/>
    <property type="molecule type" value="Genomic_DNA"/>
</dbReference>
<dbReference type="Gene3D" id="3.40.50.720">
    <property type="entry name" value="NAD(P)-binding Rossmann-like Domain"/>
    <property type="match status" value="1"/>
</dbReference>
<keyword evidence="4" id="KW-1133">Transmembrane helix</keyword>
<keyword evidence="2" id="KW-0597">Phosphoprotein</keyword>
<keyword evidence="4" id="KW-0472">Membrane</keyword>
<dbReference type="PANTHER" id="PTHR43439:SF2">
    <property type="entry name" value="ENZYME, PUTATIVE (JCVI)-RELATED"/>
    <property type="match status" value="1"/>
</dbReference>
<dbReference type="Pfam" id="PF07993">
    <property type="entry name" value="NAD_binding_4"/>
    <property type="match status" value="1"/>
</dbReference>
<comment type="caution">
    <text evidence="6">The sequence shown here is derived from an EMBL/GenBank/DDBJ whole genome shotgun (WGS) entry which is preliminary data.</text>
</comment>
<keyword evidence="3" id="KW-0521">NADP</keyword>
<keyword evidence="4" id="KW-0812">Transmembrane</keyword>
<accession>A0ABR0SHM6</accession>
<dbReference type="InterPro" id="IPR020845">
    <property type="entry name" value="AMP-binding_CS"/>
</dbReference>
<dbReference type="SUPFAM" id="SSF51735">
    <property type="entry name" value="NAD(P)-binding Rossmann-fold domains"/>
    <property type="match status" value="1"/>
</dbReference>
<dbReference type="InterPro" id="IPR042099">
    <property type="entry name" value="ANL_N_sf"/>
</dbReference>
<dbReference type="Pfam" id="PF00501">
    <property type="entry name" value="AMP-binding"/>
    <property type="match status" value="1"/>
</dbReference>
<dbReference type="PROSITE" id="PS00012">
    <property type="entry name" value="PHOSPHOPANTETHEINE"/>
    <property type="match status" value="1"/>
</dbReference>
<sequence>MTKGSSFGSDHKPASLINLIEQTATTDSSRPILYIPRTSRPEDGWEFITYKTVVNAVNHVAHIIHTQVKVNCDPEVDPFPTVAYIGPSDVRYLIIILACIKAGCKAFLTSPRNSLEGQVNLFRATNCNYLFYADSFESIMQPWLEQRPMSTFEVPNPQVWLQAEPEPFPYCRSFNESRFDPLLVLHTSGSTGLPKPIVVRQANPAIASHLRNLPDARGNRSVYEEWAVRSKRMLAPMPLFHAAGIIGLIMITVYTGLPLALSVADKPFNAELAIECLKYADVDSIMLPPSIIEDLCQSEAGVEALTKLSFVCCCGGSLTKATADKLVKHGLLINNIIGSTESGPFALQFQTDPNLWQYFIFNSETMGAEWRPSFIEGTFELVIRRKDASDPRDQPIFYTFPELAEWASGDLYKPHPTLPDHWIYHGRQDNLIVFSNGEKLNPATMEDIIGGHPSIKGVVIVGQERFQPAAILEPVVPPKDEKEAEALMNDVWELVELANKDTVRHGQLHRGFVALSDPSMPFLRAGKGTIQRAHTIQMYRGFIDALYAKAESTAPMDDIVLDLDSPASLASSIIDLLAATIGVQGLKHDTDFFTVGFDSLKAIRLTKLIQAGFESAGAPVGQGGIKVSDIYGNPTPLRLAAHLLSRTQKNRPSTPKDLSSDIDAIKELIAKYTTDLPAPRTDKPVPRNTNQTIIVTGTTGSLGAYLLDMLCASPRVSRVVAINRDSDGGRSRQQTVSNSRGLATDFTKVDFLHADLSQPNFGLDDERYDELLATADRFIHNAWPVNFNMNISSFEPPVRGIRNLVDFSSAATRQVELMFVSSISTVSGWSKPRAVPEVRNDDLSLAHMGYGRSKIAAELILDAARETSGIPARSIRVGQIAGPRTQTGLWNPQELFPSIIASSVYLGVLPRDIGHFSSVEWVPVEDVANIILDIAGVTRSIPPSDTNGYFHVVNPSQTEWEELALAAQGYYGERIKQLVPLEEWVEALEKSVVSTEQVEKNPAMKLLDTFRGMVQAVRAGQKGVRYDMERTMGRSSTAAGMGPITPDMMRNWCSQWEF</sequence>
<feature type="domain" description="Polyketide synthase-like phosphopantetheine-binding" evidence="5">
    <location>
        <begin position="570"/>
        <end position="647"/>
    </location>
</feature>
<evidence type="ECO:0000259" key="5">
    <source>
        <dbReference type="SMART" id="SM00823"/>
    </source>
</evidence>
<dbReference type="InterPro" id="IPR051414">
    <property type="entry name" value="Adenylate-forming_Reductase"/>
</dbReference>
<dbReference type="Pfam" id="PF00550">
    <property type="entry name" value="PP-binding"/>
    <property type="match status" value="1"/>
</dbReference>
<keyword evidence="1" id="KW-0596">Phosphopantetheine</keyword>
<dbReference type="Proteomes" id="UP001338125">
    <property type="component" value="Unassembled WGS sequence"/>
</dbReference>
<protein>
    <submittedName>
        <fullName evidence="6">Non-canonical non-ribosomal peptide synthetase FUB8</fullName>
    </submittedName>
</protein>
<dbReference type="PROSITE" id="PS00455">
    <property type="entry name" value="AMP_BINDING"/>
    <property type="match status" value="1"/>
</dbReference>
<organism evidence="6 7">
    <name type="scientific">Cladobotryum mycophilum</name>
    <dbReference type="NCBI Taxonomy" id="491253"/>
    <lineage>
        <taxon>Eukaryota</taxon>
        <taxon>Fungi</taxon>
        <taxon>Dikarya</taxon>
        <taxon>Ascomycota</taxon>
        <taxon>Pezizomycotina</taxon>
        <taxon>Sordariomycetes</taxon>
        <taxon>Hypocreomycetidae</taxon>
        <taxon>Hypocreales</taxon>
        <taxon>Hypocreaceae</taxon>
        <taxon>Cladobotryum</taxon>
    </lineage>
</organism>
<evidence type="ECO:0000313" key="6">
    <source>
        <dbReference type="EMBL" id="KAK5991336.1"/>
    </source>
</evidence>
<evidence type="ECO:0000256" key="4">
    <source>
        <dbReference type="SAM" id="Phobius"/>
    </source>
</evidence>